<accession>D7CW35</accession>
<dbReference type="EMBL" id="CP002049">
    <property type="protein sequence ID" value="ADI14298.1"/>
    <property type="molecule type" value="Genomic_DNA"/>
</dbReference>
<protein>
    <submittedName>
        <fullName evidence="3">Beta-lactamase related protein</fullName>
    </submittedName>
</protein>
<dbReference type="STRING" id="649638.Trad_1173"/>
<keyword evidence="1" id="KW-0732">Signal</keyword>
<keyword evidence="4" id="KW-1185">Reference proteome</keyword>
<name>D7CW35_TRURR</name>
<dbReference type="GO" id="GO:0046677">
    <property type="term" value="P:response to antibiotic"/>
    <property type="evidence" value="ECO:0007669"/>
    <property type="project" value="InterPro"/>
</dbReference>
<dbReference type="SUPFAM" id="SSF56601">
    <property type="entry name" value="beta-lactamase/transpeptidase-like"/>
    <property type="match status" value="1"/>
</dbReference>
<dbReference type="InterPro" id="IPR012338">
    <property type="entry name" value="Beta-lactam/transpept-like"/>
</dbReference>
<proteinExistence type="predicted"/>
<dbReference type="GO" id="GO:0030655">
    <property type="term" value="P:beta-lactam antibiotic catabolic process"/>
    <property type="evidence" value="ECO:0007669"/>
    <property type="project" value="InterPro"/>
</dbReference>
<feature type="signal peptide" evidence="1">
    <location>
        <begin position="1"/>
        <end position="19"/>
    </location>
</feature>
<dbReference type="Gene3D" id="3.40.710.10">
    <property type="entry name" value="DD-peptidase/beta-lactamase superfamily"/>
    <property type="match status" value="1"/>
</dbReference>
<sequence length="396" mass="42431">MKRTLFALAVAALLPWSWAQTLTPEAALERFFTAPEVDPAWFAQSFLEQVPAEQIAPIIAQLTADLGAYRSVEGDAGEYTVLFENGALPARIILNAEGRITGLQFLAPIPAVADLEAALAGFEALPGEVSVLVLEGGEERAAMAPDAPLAVGSSFKLAVLAALQERVEAGERAWDEVVTLEAAWKSLPSGLLQDWPEGSALTLETLATLMISVSDNTATDALMHTLGREAVEAQLGERNRPLLTTREAFVLKTPAHADLLARYREGDEAARRRVLEEAAARDLPDPLSFPTEPTALDVEWFVSARELCALIAEVSELPLMSVNPGVADPDRWTRVAFKGGSEPGVMNLTTYLEGDASTYCVSVTQNREDAPLEEARLLGLYGGLLAALGEGAQEGR</sequence>
<organism evidence="3 4">
    <name type="scientific">Truepera radiovictrix (strain DSM 17093 / CIP 108686 / LMG 22925 / RQ-24)</name>
    <dbReference type="NCBI Taxonomy" id="649638"/>
    <lineage>
        <taxon>Bacteria</taxon>
        <taxon>Thermotogati</taxon>
        <taxon>Deinococcota</taxon>
        <taxon>Deinococci</taxon>
        <taxon>Trueperales</taxon>
        <taxon>Trueperaceae</taxon>
        <taxon>Truepera</taxon>
    </lineage>
</organism>
<dbReference type="GO" id="GO:0008800">
    <property type="term" value="F:beta-lactamase activity"/>
    <property type="evidence" value="ECO:0007669"/>
    <property type="project" value="InterPro"/>
</dbReference>
<dbReference type="KEGG" id="tra:Trad_1173"/>
<dbReference type="InterPro" id="IPR000871">
    <property type="entry name" value="Beta-lactam_class-A"/>
</dbReference>
<evidence type="ECO:0000313" key="3">
    <source>
        <dbReference type="EMBL" id="ADI14298.1"/>
    </source>
</evidence>
<dbReference type="OrthoDB" id="9775096at2"/>
<reference evidence="3 4" key="2">
    <citation type="journal article" date="2011" name="Stand. Genomic Sci.">
        <title>Complete genome sequence of Truepera radiovictrix type strain (RQ-24).</title>
        <authorList>
            <person name="Ivanova N."/>
            <person name="Rohde C."/>
            <person name="Munk C."/>
            <person name="Nolan M."/>
            <person name="Lucas S."/>
            <person name="Del Rio T.G."/>
            <person name="Tice H."/>
            <person name="Deshpande S."/>
            <person name="Cheng J.F."/>
            <person name="Tapia R."/>
            <person name="Han C."/>
            <person name="Goodwin L."/>
            <person name="Pitluck S."/>
            <person name="Liolios K."/>
            <person name="Mavromatis K."/>
            <person name="Mikhailova N."/>
            <person name="Pati A."/>
            <person name="Chen A."/>
            <person name="Palaniappan K."/>
            <person name="Land M."/>
            <person name="Hauser L."/>
            <person name="Chang Y.J."/>
            <person name="Jeffries C.D."/>
            <person name="Brambilla E."/>
            <person name="Rohde M."/>
            <person name="Goker M."/>
            <person name="Tindall B.J."/>
            <person name="Woyke T."/>
            <person name="Bristow J."/>
            <person name="Eisen J.A."/>
            <person name="Markowitz V."/>
            <person name="Hugenholtz P."/>
            <person name="Kyrpides N.C."/>
            <person name="Klenk H.P."/>
            <person name="Lapidus A."/>
        </authorList>
    </citation>
    <scope>NUCLEOTIDE SEQUENCE [LARGE SCALE GENOMIC DNA]</scope>
    <source>
        <strain evidence="4">DSM 17093 / CIP 108686 / LMG 22925 / RQ-24</strain>
    </source>
</reference>
<dbReference type="Proteomes" id="UP000000379">
    <property type="component" value="Chromosome"/>
</dbReference>
<feature type="chain" id="PRO_5003094297" evidence="1">
    <location>
        <begin position="20"/>
        <end position="396"/>
    </location>
</feature>
<feature type="domain" description="Beta-lactamase class A catalytic" evidence="2">
    <location>
        <begin position="129"/>
        <end position="235"/>
    </location>
</feature>
<dbReference type="PANTHER" id="PTHR35333">
    <property type="entry name" value="BETA-LACTAMASE"/>
    <property type="match status" value="1"/>
</dbReference>
<dbReference type="eggNOG" id="COG2367">
    <property type="taxonomic scope" value="Bacteria"/>
</dbReference>
<dbReference type="PANTHER" id="PTHR35333:SF5">
    <property type="entry name" value="CONSERVED LIPOPROTEIN LPQF-RELATED"/>
    <property type="match status" value="1"/>
</dbReference>
<dbReference type="HOGENOM" id="CLU_042385_0_0_0"/>
<evidence type="ECO:0000259" key="2">
    <source>
        <dbReference type="Pfam" id="PF13354"/>
    </source>
</evidence>
<evidence type="ECO:0000313" key="4">
    <source>
        <dbReference type="Proteomes" id="UP000000379"/>
    </source>
</evidence>
<dbReference type="AlphaFoldDB" id="D7CW35"/>
<dbReference type="RefSeq" id="WP_013177669.1">
    <property type="nucleotide sequence ID" value="NC_014221.1"/>
</dbReference>
<evidence type="ECO:0000256" key="1">
    <source>
        <dbReference type="SAM" id="SignalP"/>
    </source>
</evidence>
<gene>
    <name evidence="3" type="ordered locus">Trad_1173</name>
</gene>
<reference evidence="4" key="1">
    <citation type="submission" date="2010-05" db="EMBL/GenBank/DDBJ databases">
        <title>The complete genome of Truepera radiovictris DSM 17093.</title>
        <authorList>
            <consortium name="US DOE Joint Genome Institute (JGI-PGF)"/>
            <person name="Lucas S."/>
            <person name="Copeland A."/>
            <person name="Lapidus A."/>
            <person name="Glavina del Rio T."/>
            <person name="Dalin E."/>
            <person name="Tice H."/>
            <person name="Bruce D."/>
            <person name="Goodwin L."/>
            <person name="Pitluck S."/>
            <person name="Kyrpides N."/>
            <person name="Mavromatis K."/>
            <person name="Ovchinnikova G."/>
            <person name="Munk A.C."/>
            <person name="Detter J.C."/>
            <person name="Han C."/>
            <person name="Tapia R."/>
            <person name="Land M."/>
            <person name="Hauser L."/>
            <person name="Markowitz V."/>
            <person name="Cheng J.-F."/>
            <person name="Hugenholtz P."/>
            <person name="Woyke T."/>
            <person name="Wu D."/>
            <person name="Tindall B."/>
            <person name="Pomrenke H.G."/>
            <person name="Brambilla E."/>
            <person name="Klenk H.-P."/>
            <person name="Eisen J.A."/>
        </authorList>
    </citation>
    <scope>NUCLEOTIDE SEQUENCE [LARGE SCALE GENOMIC DNA]</scope>
    <source>
        <strain evidence="4">DSM 17093 / CIP 108686 / LMG 22925 / RQ-24</strain>
    </source>
</reference>
<dbReference type="Pfam" id="PF13354">
    <property type="entry name" value="Beta-lactamase2"/>
    <property type="match status" value="1"/>
</dbReference>
<dbReference type="InterPro" id="IPR045155">
    <property type="entry name" value="Beta-lactam_cat"/>
</dbReference>